<proteinExistence type="predicted"/>
<gene>
    <name evidence="1" type="ORF">CHA_P10111c</name>
    <name evidence="2" type="ORF">CHA_P10113c</name>
</gene>
<dbReference type="RefSeq" id="YP_008858134.1">
    <property type="nucleotide sequence ID" value="NC_022974.1"/>
</dbReference>
<accession>V5JVR9</accession>
<dbReference type="GeneID" id="17777130"/>
<name>V5JVR9_9CAUD</name>
<dbReference type="EMBL" id="KC862295">
    <property type="protein sequence ID" value="AGR89065.1"/>
    <property type="molecule type" value="Genomic_DNA"/>
</dbReference>
<dbReference type="EMBL" id="KC862295">
    <property type="protein sequence ID" value="AGR89067.1"/>
    <property type="molecule type" value="Genomic_DNA"/>
</dbReference>
<dbReference type="Proteomes" id="UP000018643">
    <property type="component" value="Segment"/>
</dbReference>
<evidence type="ECO:0000313" key="3">
    <source>
        <dbReference type="Proteomes" id="UP000018643"/>
    </source>
</evidence>
<dbReference type="KEGG" id="vg:17777130"/>
<dbReference type="GeneID" id="17777128"/>
<evidence type="ECO:0000313" key="2">
    <source>
        <dbReference type="EMBL" id="AGR89067.1"/>
    </source>
</evidence>
<protein>
    <submittedName>
        <fullName evidence="1">Uncharacterized protein</fullName>
    </submittedName>
</protein>
<dbReference type="KEGG" id="vg:17777128"/>
<dbReference type="RefSeq" id="YP_008858136.1">
    <property type="nucleotide sequence ID" value="NC_022974.1"/>
</dbReference>
<sequence length="46" mass="4794">MGLNVRGVAWGVGQYVKVNCVTQAACLSLASLEEACQSRGEGKPIV</sequence>
<organism evidence="1 3">
    <name type="scientific">Pseudomonas phage CHA_P1</name>
    <dbReference type="NCBI Taxonomy" id="1327965"/>
    <lineage>
        <taxon>Viruses</taxon>
        <taxon>Duplodnaviria</taxon>
        <taxon>Heunggongvirae</taxon>
        <taxon>Uroviricota</taxon>
        <taxon>Caudoviricetes</taxon>
        <taxon>Vandenendeviridae</taxon>
        <taxon>Nankokuvirus</taxon>
        <taxon>Nankokuvirus PAKP3</taxon>
    </lineage>
</organism>
<reference evidence="1 3" key="1">
    <citation type="journal article" date="2013" name="Antimicrob. Agents Chemother.">
        <title>Predicting in vivo efficacy of therapeutic bacteriophages used to treat pulmonary infections.</title>
        <authorList>
            <person name="Henry M."/>
            <person name="Lavigne R."/>
            <person name="Debarbieux L."/>
        </authorList>
    </citation>
    <scope>NUCLEOTIDE SEQUENCE [LARGE SCALE GENOMIC DNA]</scope>
</reference>
<evidence type="ECO:0000313" key="1">
    <source>
        <dbReference type="EMBL" id="AGR89065.1"/>
    </source>
</evidence>